<feature type="region of interest" description="Disordered" evidence="2">
    <location>
        <begin position="51"/>
        <end position="72"/>
    </location>
</feature>
<dbReference type="VEuPathDB" id="FungiDB:PPTG_16985"/>
<feature type="compositionally biased region" description="Low complexity" evidence="2">
    <location>
        <begin position="55"/>
        <end position="66"/>
    </location>
</feature>
<reference evidence="3" key="1">
    <citation type="submission" date="2013-11" db="EMBL/GenBank/DDBJ databases">
        <title>The Genome Sequence of Phytophthora parasitica CJ05E6.</title>
        <authorList>
            <consortium name="The Broad Institute Genomics Platform"/>
            <person name="Russ C."/>
            <person name="Tyler B."/>
            <person name="Panabieres F."/>
            <person name="Shan W."/>
            <person name="Tripathy S."/>
            <person name="Grunwald N."/>
            <person name="Machado M."/>
            <person name="Johnson C.S."/>
            <person name="Arredondo F."/>
            <person name="Hong C."/>
            <person name="Coffey M."/>
            <person name="Young S.K."/>
            <person name="Zeng Q."/>
            <person name="Gargeya S."/>
            <person name="Fitzgerald M."/>
            <person name="Abouelleil A."/>
            <person name="Alvarado L."/>
            <person name="Chapman S.B."/>
            <person name="Gainer-Dewar J."/>
            <person name="Goldberg J."/>
            <person name="Griggs A."/>
            <person name="Gujja S."/>
            <person name="Hansen M."/>
            <person name="Howarth C."/>
            <person name="Imamovic A."/>
            <person name="Ireland A."/>
            <person name="Larimer J."/>
            <person name="McCowan C."/>
            <person name="Murphy C."/>
            <person name="Pearson M."/>
            <person name="Poon T.W."/>
            <person name="Priest M."/>
            <person name="Roberts A."/>
            <person name="Saif S."/>
            <person name="Shea T."/>
            <person name="Sykes S."/>
            <person name="Wortman J."/>
            <person name="Nusbaum C."/>
            <person name="Birren B."/>
        </authorList>
    </citation>
    <scope>NUCLEOTIDE SEQUENCE [LARGE SCALE GENOMIC DNA]</scope>
    <source>
        <strain evidence="3">CJ05E6</strain>
    </source>
</reference>
<organism evidence="3">
    <name type="scientific">Phytophthora nicotianae</name>
    <name type="common">Potato buckeye rot agent</name>
    <name type="synonym">Phytophthora parasitica</name>
    <dbReference type="NCBI Taxonomy" id="4792"/>
    <lineage>
        <taxon>Eukaryota</taxon>
        <taxon>Sar</taxon>
        <taxon>Stramenopiles</taxon>
        <taxon>Oomycota</taxon>
        <taxon>Peronosporomycetes</taxon>
        <taxon>Peronosporales</taxon>
        <taxon>Peronosporaceae</taxon>
        <taxon>Phytophthora</taxon>
    </lineage>
</organism>
<accession>W2HQI4</accession>
<name>W2HQI4_PHYNI</name>
<dbReference type="EMBL" id="KI677039">
    <property type="protein sequence ID" value="ETL24170.1"/>
    <property type="molecule type" value="Genomic_DNA"/>
</dbReference>
<proteinExistence type="predicted"/>
<evidence type="ECO:0000256" key="2">
    <source>
        <dbReference type="SAM" id="MobiDB-lite"/>
    </source>
</evidence>
<protein>
    <submittedName>
        <fullName evidence="3">Uncharacterized protein</fullName>
    </submittedName>
</protein>
<dbReference type="Proteomes" id="UP000053864">
    <property type="component" value="Unassembled WGS sequence"/>
</dbReference>
<sequence>MFSDTRLYVYLFLCENSVLNLTNEMHPVLDVAALSLHPVLGLEILSNEYEDEPDLGSSSGPHSPLSARQSNVSSRVRPVSTVAEVGRYFSYSQPHVDHGSHALLERVAALEQSQSAELTALQQELRVLRAQVAMAAQTVSGIKV</sequence>
<gene>
    <name evidence="3" type="ORF">L916_21818</name>
</gene>
<dbReference type="AlphaFoldDB" id="W2HQI4"/>
<evidence type="ECO:0000256" key="1">
    <source>
        <dbReference type="SAM" id="Coils"/>
    </source>
</evidence>
<evidence type="ECO:0000313" key="3">
    <source>
        <dbReference type="EMBL" id="ETL24170.1"/>
    </source>
</evidence>
<feature type="coiled-coil region" evidence="1">
    <location>
        <begin position="111"/>
        <end position="138"/>
    </location>
</feature>
<keyword evidence="1" id="KW-0175">Coiled coil</keyword>